<sequence>MNEIEPDHFDFEDEAADGVSTAGSSTASVSSSIVQGVDEYGRRYASYGNVGYGMPIDEDELDRIDLKHRLYTLLLDEKHFLAPIGRNPQRILDLGTGSGIWAIDIADAFPSAEVLGVDLAPIQPEWVPTNCRFEIDDVEEQWTYRYQFDFIHSRDFLFSIKDWPKLARQCFEYTKPNGYTEFQCLLPEPHCDDDSTPADTGVIEFSEKVCDASALAGWSLREPNHFKTYLQEAGFEDVTEVRYKVPTSPWPKDKRMKLIGAFEMQSLLQGASAFSLRTFSRAYGWTQEETEVFLLKMRTDVRNLKYHTYYEFVVAYGRKPGPAGRSSDLHDSAVNLAATSP</sequence>
<dbReference type="Proteomes" id="UP000235786">
    <property type="component" value="Unassembled WGS sequence"/>
</dbReference>
<organism evidence="1 2">
    <name type="scientific">Hyaloscypha variabilis (strain UAMH 11265 / GT02V1 / F)</name>
    <name type="common">Meliniomyces variabilis</name>
    <dbReference type="NCBI Taxonomy" id="1149755"/>
    <lineage>
        <taxon>Eukaryota</taxon>
        <taxon>Fungi</taxon>
        <taxon>Dikarya</taxon>
        <taxon>Ascomycota</taxon>
        <taxon>Pezizomycotina</taxon>
        <taxon>Leotiomycetes</taxon>
        <taxon>Helotiales</taxon>
        <taxon>Hyaloscyphaceae</taxon>
        <taxon>Hyaloscypha</taxon>
        <taxon>Hyaloscypha variabilis</taxon>
    </lineage>
</organism>
<dbReference type="InterPro" id="IPR029063">
    <property type="entry name" value="SAM-dependent_MTases_sf"/>
</dbReference>
<dbReference type="PANTHER" id="PTHR43591">
    <property type="entry name" value="METHYLTRANSFERASE"/>
    <property type="match status" value="1"/>
</dbReference>
<accession>A0A2J6RDX1</accession>
<reference evidence="1 2" key="1">
    <citation type="submission" date="2016-04" db="EMBL/GenBank/DDBJ databases">
        <title>A degradative enzymes factory behind the ericoid mycorrhizal symbiosis.</title>
        <authorList>
            <consortium name="DOE Joint Genome Institute"/>
            <person name="Martino E."/>
            <person name="Morin E."/>
            <person name="Grelet G."/>
            <person name="Kuo A."/>
            <person name="Kohler A."/>
            <person name="Daghino S."/>
            <person name="Barry K."/>
            <person name="Choi C."/>
            <person name="Cichocki N."/>
            <person name="Clum A."/>
            <person name="Copeland A."/>
            <person name="Hainaut M."/>
            <person name="Haridas S."/>
            <person name="Labutti K."/>
            <person name="Lindquist E."/>
            <person name="Lipzen A."/>
            <person name="Khouja H.-R."/>
            <person name="Murat C."/>
            <person name="Ohm R."/>
            <person name="Olson A."/>
            <person name="Spatafora J."/>
            <person name="Veneault-Fourrey C."/>
            <person name="Henrissat B."/>
            <person name="Grigoriev I."/>
            <person name="Martin F."/>
            <person name="Perotto S."/>
        </authorList>
    </citation>
    <scope>NUCLEOTIDE SEQUENCE [LARGE SCALE GENOMIC DNA]</scope>
    <source>
        <strain evidence="1 2">F</strain>
    </source>
</reference>
<dbReference type="EMBL" id="KZ613950">
    <property type="protein sequence ID" value="PMD36715.1"/>
    <property type="molecule type" value="Genomic_DNA"/>
</dbReference>
<dbReference type="GO" id="GO:0008168">
    <property type="term" value="F:methyltransferase activity"/>
    <property type="evidence" value="ECO:0007669"/>
    <property type="project" value="UniProtKB-KW"/>
</dbReference>
<evidence type="ECO:0000313" key="2">
    <source>
        <dbReference type="Proteomes" id="UP000235786"/>
    </source>
</evidence>
<dbReference type="PANTHER" id="PTHR43591:SF31">
    <property type="entry name" value="LAEA-LIKE, PUTATIVE (AFU_ORTHOLOGUE AFUA_8G01930)-RELATED"/>
    <property type="match status" value="1"/>
</dbReference>
<dbReference type="SUPFAM" id="SSF53335">
    <property type="entry name" value="S-adenosyl-L-methionine-dependent methyltransferases"/>
    <property type="match status" value="1"/>
</dbReference>
<dbReference type="STRING" id="1149755.A0A2J6RDX1"/>
<proteinExistence type="predicted"/>
<protein>
    <submittedName>
        <fullName evidence="1">S-adenosyl-L-methionine-dependent methyltransferase</fullName>
    </submittedName>
</protein>
<keyword evidence="1" id="KW-0808">Transferase</keyword>
<dbReference type="AlphaFoldDB" id="A0A2J6RDX1"/>
<evidence type="ECO:0000313" key="1">
    <source>
        <dbReference type="EMBL" id="PMD36715.1"/>
    </source>
</evidence>
<dbReference type="OrthoDB" id="2013972at2759"/>
<dbReference type="Gene3D" id="3.40.50.150">
    <property type="entry name" value="Vaccinia Virus protein VP39"/>
    <property type="match status" value="1"/>
</dbReference>
<dbReference type="GO" id="GO:0032259">
    <property type="term" value="P:methylation"/>
    <property type="evidence" value="ECO:0007669"/>
    <property type="project" value="UniProtKB-KW"/>
</dbReference>
<dbReference type="Pfam" id="PF13489">
    <property type="entry name" value="Methyltransf_23"/>
    <property type="match status" value="1"/>
</dbReference>
<dbReference type="CDD" id="cd02440">
    <property type="entry name" value="AdoMet_MTases"/>
    <property type="match status" value="1"/>
</dbReference>
<gene>
    <name evidence="1" type="ORF">L207DRAFT_88474</name>
</gene>
<name>A0A2J6RDX1_HYAVF</name>
<keyword evidence="2" id="KW-1185">Reference proteome</keyword>
<keyword evidence="1" id="KW-0489">Methyltransferase</keyword>